<keyword evidence="1" id="KW-0472">Membrane</keyword>
<name>A0A3T0E866_9PROT</name>
<keyword evidence="1" id="KW-1133">Transmembrane helix</keyword>
<evidence type="ECO:0000313" key="3">
    <source>
        <dbReference type="EMBL" id="AZU03595.1"/>
    </source>
</evidence>
<dbReference type="Proteomes" id="UP000286954">
    <property type="component" value="Chromosome"/>
</dbReference>
<evidence type="ECO:0000313" key="4">
    <source>
        <dbReference type="Proteomes" id="UP000286954"/>
    </source>
</evidence>
<protein>
    <recommendedName>
        <fullName evidence="5">Sodium:proton antiporter</fullName>
    </recommendedName>
</protein>
<evidence type="ECO:0000256" key="2">
    <source>
        <dbReference type="SAM" id="SignalP"/>
    </source>
</evidence>
<feature type="chain" id="PRO_5019166413" description="Sodium:proton antiporter" evidence="2">
    <location>
        <begin position="22"/>
        <end position="224"/>
    </location>
</feature>
<feature type="transmembrane region" description="Helical" evidence="1">
    <location>
        <begin position="162"/>
        <end position="182"/>
    </location>
</feature>
<dbReference type="EMBL" id="CP018911">
    <property type="protein sequence ID" value="AZU03595.1"/>
    <property type="molecule type" value="Genomic_DNA"/>
</dbReference>
<feature type="transmembrane region" description="Helical" evidence="1">
    <location>
        <begin position="100"/>
        <end position="119"/>
    </location>
</feature>
<reference evidence="3 4" key="1">
    <citation type="submission" date="2016-12" db="EMBL/GenBank/DDBJ databases">
        <title>The genome of dimorphic prosthecate Glycocaulis alkaliphilus 6b-8t, isolated from crude oil dictates its adaptability in petroleum environments.</title>
        <authorList>
            <person name="Wu X.-L."/>
            <person name="Geng S."/>
        </authorList>
    </citation>
    <scope>NUCLEOTIDE SEQUENCE [LARGE SCALE GENOMIC DNA]</scope>
    <source>
        <strain evidence="3 4">6B-8</strain>
    </source>
</reference>
<keyword evidence="2" id="KW-0732">Signal</keyword>
<proteinExistence type="predicted"/>
<sequence length="224" mass="23115">MMQTALFAAALLSSAGLWAVAAAARSRAVPAVAVIVVLTTVLTLAPAGQWLAGQPADLVARLASQPLAIDLLALVLSAEAALGIWLIWRVSGGGGWKERAALLVPWPSAALAPLLAAQWMMAQGPRMELGLAAALAFAVCGAAYLVLLGAGHLMRRLDADGFVEFLLLARLAPAITVAALVAMDRHAPAPHLEFEPAAFIILSALACVIAVAGFIRHKAQGGRK</sequence>
<keyword evidence="1" id="KW-0812">Transmembrane</keyword>
<feature type="transmembrane region" description="Helical" evidence="1">
    <location>
        <begin position="67"/>
        <end position="88"/>
    </location>
</feature>
<evidence type="ECO:0008006" key="5">
    <source>
        <dbReference type="Google" id="ProtNLM"/>
    </source>
</evidence>
<feature type="transmembrane region" description="Helical" evidence="1">
    <location>
        <begin position="131"/>
        <end position="150"/>
    </location>
</feature>
<feature type="signal peptide" evidence="2">
    <location>
        <begin position="1"/>
        <end position="21"/>
    </location>
</feature>
<evidence type="ECO:0000256" key="1">
    <source>
        <dbReference type="SAM" id="Phobius"/>
    </source>
</evidence>
<dbReference type="AlphaFoldDB" id="A0A3T0E866"/>
<organism evidence="3 4">
    <name type="scientific">Glycocaulis alkaliphilus</name>
    <dbReference type="NCBI Taxonomy" id="1434191"/>
    <lineage>
        <taxon>Bacteria</taxon>
        <taxon>Pseudomonadati</taxon>
        <taxon>Pseudomonadota</taxon>
        <taxon>Alphaproteobacteria</taxon>
        <taxon>Maricaulales</taxon>
        <taxon>Maricaulaceae</taxon>
        <taxon>Glycocaulis</taxon>
    </lineage>
</organism>
<feature type="transmembrane region" description="Helical" evidence="1">
    <location>
        <begin position="194"/>
        <end position="215"/>
    </location>
</feature>
<dbReference type="KEGG" id="gak:X907_1057"/>
<gene>
    <name evidence="3" type="ORF">X907_1057</name>
</gene>
<accession>A0A3T0E866</accession>
<keyword evidence="4" id="KW-1185">Reference proteome</keyword>